<dbReference type="CDD" id="cd04301">
    <property type="entry name" value="NAT_SF"/>
    <property type="match status" value="1"/>
</dbReference>
<protein>
    <submittedName>
        <fullName evidence="2">Ribosomal protein S18 acetylase RimI-like enzyme</fullName>
    </submittedName>
</protein>
<keyword evidence="3" id="KW-1185">Reference proteome</keyword>
<dbReference type="PROSITE" id="PS51186">
    <property type="entry name" value="GNAT"/>
    <property type="match status" value="1"/>
</dbReference>
<feature type="domain" description="N-acetyltransferase" evidence="1">
    <location>
        <begin position="101"/>
        <end position="230"/>
    </location>
</feature>
<gene>
    <name evidence="2" type="ORF">FB470_005897</name>
</gene>
<evidence type="ECO:0000313" key="2">
    <source>
        <dbReference type="EMBL" id="MDQ0381903.1"/>
    </source>
</evidence>
<name>A0ABU0F2T9_9PSEU</name>
<dbReference type="Gene3D" id="3.40.630.30">
    <property type="match status" value="1"/>
</dbReference>
<evidence type="ECO:0000259" key="1">
    <source>
        <dbReference type="PROSITE" id="PS51186"/>
    </source>
</evidence>
<comment type="caution">
    <text evidence="2">The sequence shown here is derived from an EMBL/GenBank/DDBJ whole genome shotgun (WGS) entry which is preliminary data.</text>
</comment>
<dbReference type="SUPFAM" id="SSF55729">
    <property type="entry name" value="Acyl-CoA N-acyltransferases (Nat)"/>
    <property type="match status" value="1"/>
</dbReference>
<dbReference type="Pfam" id="PF08445">
    <property type="entry name" value="FR47"/>
    <property type="match status" value="1"/>
</dbReference>
<accession>A0ABU0F2T9</accession>
<dbReference type="InterPro" id="IPR016181">
    <property type="entry name" value="Acyl_CoA_acyltransferase"/>
</dbReference>
<proteinExistence type="predicted"/>
<reference evidence="2 3" key="1">
    <citation type="submission" date="2023-07" db="EMBL/GenBank/DDBJ databases">
        <title>Sequencing the genomes of 1000 actinobacteria strains.</title>
        <authorList>
            <person name="Klenk H.-P."/>
        </authorList>
    </citation>
    <scope>NUCLEOTIDE SEQUENCE [LARGE SCALE GENOMIC DNA]</scope>
    <source>
        <strain evidence="2 3">DSM 45805</strain>
    </source>
</reference>
<dbReference type="InterPro" id="IPR000182">
    <property type="entry name" value="GNAT_dom"/>
</dbReference>
<organism evidence="2 3">
    <name type="scientific">Amycolatopsis thermophila</name>
    <dbReference type="NCBI Taxonomy" id="206084"/>
    <lineage>
        <taxon>Bacteria</taxon>
        <taxon>Bacillati</taxon>
        <taxon>Actinomycetota</taxon>
        <taxon>Actinomycetes</taxon>
        <taxon>Pseudonocardiales</taxon>
        <taxon>Pseudonocardiaceae</taxon>
        <taxon>Amycolatopsis</taxon>
    </lineage>
</organism>
<sequence length="230" mass="24265">MALPLLSPLDNPAHAALTGPHAHFAQSHGRAVRYDPAVSPWAAMPDEADESIWADLAALAGPGGTLSLPGPALPPPPGWTVEMDVPGVQMVAETVETAPDDEAVQLTAADVPDMLALAERTRPGPFLPRTVELGTYLGFRHEGRLIAMAGERMHPPGWTEISAVCTDAGFRGRGLGTRLVLAVAHGIAARGETPFLHAAAANTSAIRLYAALGFRLRRDIDFVSVRVPRA</sequence>
<dbReference type="Proteomes" id="UP001229651">
    <property type="component" value="Unassembled WGS sequence"/>
</dbReference>
<dbReference type="EMBL" id="JAUSUT010000001">
    <property type="protein sequence ID" value="MDQ0381903.1"/>
    <property type="molecule type" value="Genomic_DNA"/>
</dbReference>
<evidence type="ECO:0000313" key="3">
    <source>
        <dbReference type="Proteomes" id="UP001229651"/>
    </source>
</evidence>
<dbReference type="InterPro" id="IPR013653">
    <property type="entry name" value="GCN5-like_dom"/>
</dbReference>